<gene>
    <name evidence="1" type="ORF">Patl1_21676</name>
</gene>
<keyword evidence="2" id="KW-1185">Reference proteome</keyword>
<evidence type="ECO:0000313" key="2">
    <source>
        <dbReference type="Proteomes" id="UP001164250"/>
    </source>
</evidence>
<proteinExistence type="predicted"/>
<accession>A0ACC1BP10</accession>
<reference evidence="2" key="1">
    <citation type="journal article" date="2023" name="G3 (Bethesda)">
        <title>Genome assembly and association tests identify interacting loci associated with vigor, precocity, and sex in interspecific pistachio rootstocks.</title>
        <authorList>
            <person name="Palmer W."/>
            <person name="Jacygrad E."/>
            <person name="Sagayaradj S."/>
            <person name="Cavanaugh K."/>
            <person name="Han R."/>
            <person name="Bertier L."/>
            <person name="Beede B."/>
            <person name="Kafkas S."/>
            <person name="Golino D."/>
            <person name="Preece J."/>
            <person name="Michelmore R."/>
        </authorList>
    </citation>
    <scope>NUCLEOTIDE SEQUENCE [LARGE SCALE GENOMIC DNA]</scope>
</reference>
<dbReference type="EMBL" id="CM047900">
    <property type="protein sequence ID" value="KAJ0100561.1"/>
    <property type="molecule type" value="Genomic_DNA"/>
</dbReference>
<dbReference type="Proteomes" id="UP001164250">
    <property type="component" value="Chromosome 4"/>
</dbReference>
<comment type="caution">
    <text evidence="1">The sequence shown here is derived from an EMBL/GenBank/DDBJ whole genome shotgun (WGS) entry which is preliminary data.</text>
</comment>
<protein>
    <submittedName>
        <fullName evidence="1">Uncharacterized protein</fullName>
    </submittedName>
</protein>
<name>A0ACC1BP10_9ROSI</name>
<evidence type="ECO:0000313" key="1">
    <source>
        <dbReference type="EMBL" id="KAJ0100561.1"/>
    </source>
</evidence>
<sequence length="60" mass="6770">MSRPVAFDVINKNITSFSVAIGDGEEEEEELLMESEVSRRLLAGSGVRYFLWQFEQASSL</sequence>
<organism evidence="1 2">
    <name type="scientific">Pistacia atlantica</name>
    <dbReference type="NCBI Taxonomy" id="434234"/>
    <lineage>
        <taxon>Eukaryota</taxon>
        <taxon>Viridiplantae</taxon>
        <taxon>Streptophyta</taxon>
        <taxon>Embryophyta</taxon>
        <taxon>Tracheophyta</taxon>
        <taxon>Spermatophyta</taxon>
        <taxon>Magnoliopsida</taxon>
        <taxon>eudicotyledons</taxon>
        <taxon>Gunneridae</taxon>
        <taxon>Pentapetalae</taxon>
        <taxon>rosids</taxon>
        <taxon>malvids</taxon>
        <taxon>Sapindales</taxon>
        <taxon>Anacardiaceae</taxon>
        <taxon>Pistacia</taxon>
    </lineage>
</organism>